<keyword evidence="1" id="KW-0812">Transmembrane</keyword>
<protein>
    <submittedName>
        <fullName evidence="2">Uncharacterized protein</fullName>
    </submittedName>
</protein>
<proteinExistence type="predicted"/>
<feature type="transmembrane region" description="Helical" evidence="1">
    <location>
        <begin position="61"/>
        <end position="83"/>
    </location>
</feature>
<keyword evidence="3" id="KW-1185">Reference proteome</keyword>
<gene>
    <name evidence="2" type="ORF">NDK43_11010</name>
</gene>
<sequence length="110" mass="12565">MMQILHNEVKKLELLNPLNVKVQNYLSPENEIKKTTNILLIPEIPAIVVEGTKGQGIEELAYVYVIAFILSLLVIKLGIVIQGNTITMLRQRKENCLATVELEWLWILKL</sequence>
<keyword evidence="1" id="KW-0472">Membrane</keyword>
<evidence type="ECO:0000313" key="2">
    <source>
        <dbReference type="EMBL" id="MCM2532823.1"/>
    </source>
</evidence>
<comment type="caution">
    <text evidence="2">The sequence shown here is derived from an EMBL/GenBank/DDBJ whole genome shotgun (WGS) entry which is preliminary data.</text>
</comment>
<evidence type="ECO:0000313" key="3">
    <source>
        <dbReference type="Proteomes" id="UP001523262"/>
    </source>
</evidence>
<accession>A0ABT0WB63</accession>
<organism evidence="2 3">
    <name type="scientific">Neobacillus pocheonensis</name>
    <dbReference type="NCBI Taxonomy" id="363869"/>
    <lineage>
        <taxon>Bacteria</taxon>
        <taxon>Bacillati</taxon>
        <taxon>Bacillota</taxon>
        <taxon>Bacilli</taxon>
        <taxon>Bacillales</taxon>
        <taxon>Bacillaceae</taxon>
        <taxon>Neobacillus</taxon>
    </lineage>
</organism>
<keyword evidence="1" id="KW-1133">Transmembrane helix</keyword>
<reference evidence="2 3" key="1">
    <citation type="submission" date="2022-06" db="EMBL/GenBank/DDBJ databases">
        <authorList>
            <person name="Jeon C.O."/>
        </authorList>
    </citation>
    <scope>NUCLEOTIDE SEQUENCE [LARGE SCALE GENOMIC DNA]</scope>
    <source>
        <strain evidence="2 3">KCTC 13943</strain>
    </source>
</reference>
<name>A0ABT0WB63_9BACI</name>
<evidence type="ECO:0000256" key="1">
    <source>
        <dbReference type="SAM" id="Phobius"/>
    </source>
</evidence>
<dbReference type="Proteomes" id="UP001523262">
    <property type="component" value="Unassembled WGS sequence"/>
</dbReference>
<dbReference type="EMBL" id="JAMQCR010000001">
    <property type="protein sequence ID" value="MCM2532823.1"/>
    <property type="molecule type" value="Genomic_DNA"/>
</dbReference>